<evidence type="ECO:0000313" key="6">
    <source>
        <dbReference type="EMBL" id="MDO1535825.1"/>
    </source>
</evidence>
<feature type="region of interest" description="Disordered" evidence="4">
    <location>
        <begin position="153"/>
        <end position="209"/>
    </location>
</feature>
<dbReference type="InterPro" id="IPR052563">
    <property type="entry name" value="FliK"/>
</dbReference>
<dbReference type="PANTHER" id="PTHR37533:SF2">
    <property type="entry name" value="FLAGELLAR HOOK-LENGTH CONTROL PROTEIN"/>
    <property type="match status" value="1"/>
</dbReference>
<dbReference type="InterPro" id="IPR038610">
    <property type="entry name" value="FliK-like_C_sf"/>
</dbReference>
<dbReference type="RefSeq" id="WP_301813655.1">
    <property type="nucleotide sequence ID" value="NZ_JAUJZH010000022.1"/>
</dbReference>
<feature type="compositionally biased region" description="Low complexity" evidence="4">
    <location>
        <begin position="153"/>
        <end position="180"/>
    </location>
</feature>
<evidence type="ECO:0000313" key="7">
    <source>
        <dbReference type="Proteomes" id="UP001169027"/>
    </source>
</evidence>
<feature type="compositionally biased region" description="Basic and acidic residues" evidence="4">
    <location>
        <begin position="65"/>
        <end position="74"/>
    </location>
</feature>
<dbReference type="InterPro" id="IPR021136">
    <property type="entry name" value="Flagellar_hook_control-like_C"/>
</dbReference>
<dbReference type="Gene3D" id="3.30.750.140">
    <property type="match status" value="1"/>
</dbReference>
<keyword evidence="6" id="KW-0966">Cell projection</keyword>
<protein>
    <submittedName>
        <fullName evidence="6">Flagellar hook-length control protein FliK</fullName>
    </submittedName>
</protein>
<feature type="domain" description="Flagellar hook-length control protein-like C-terminal" evidence="5">
    <location>
        <begin position="320"/>
        <end position="400"/>
    </location>
</feature>
<feature type="compositionally biased region" description="Low complexity" evidence="4">
    <location>
        <begin position="43"/>
        <end position="63"/>
    </location>
</feature>
<dbReference type="CDD" id="cd17470">
    <property type="entry name" value="T3SS_Flik_C"/>
    <property type="match status" value="1"/>
</dbReference>
<evidence type="ECO:0000256" key="3">
    <source>
        <dbReference type="ARBA" id="ARBA00022795"/>
    </source>
</evidence>
<feature type="compositionally biased region" description="Polar residues" evidence="4">
    <location>
        <begin position="399"/>
        <end position="418"/>
    </location>
</feature>
<dbReference type="InterPro" id="IPR001635">
    <property type="entry name" value="Flag_hook_Flik"/>
</dbReference>
<evidence type="ECO:0000256" key="1">
    <source>
        <dbReference type="ARBA" id="ARBA00003944"/>
    </source>
</evidence>
<comment type="function">
    <text evidence="1">Controls the length of the flagellar hook.</text>
</comment>
<keyword evidence="6" id="KW-0282">Flagellum</keyword>
<dbReference type="PRINTS" id="PR01007">
    <property type="entry name" value="FLGHOOKFLIK"/>
</dbReference>
<dbReference type="Pfam" id="PF02120">
    <property type="entry name" value="Flg_hook"/>
    <property type="match status" value="1"/>
</dbReference>
<sequence length="455" mass="43782">MPTLISPSVKFASPQASQAGSRGRGAEEPDGRSFGAMLDRSRAAGGTRSAADADATPEATATRRPGRDGERKSELSAADVLAMLAPLAAPIAAPIVGTPADGRPVAGNATSAATDTALAGVLPDCAATDASAASLTAADAAATASQAAGAEEAALAPAAADPEAKADAPATGRAARTAGTIDPATRTALSPPAAEAAEAAAPPATTPVTSSFVPPVAGAKAATPGAGEAATAAAAAPTDTPRTAAGQATAGAATSIAAAAEPKAAEPLDADAASSAPTLQPVASALPAAADRAAATSKATPVLSVAPPVGSHEWGPAIGQQMIRMSASGHQVAELNLNPAGLGPLKVTLTMGDNQAQAMFVSAHEGVRKAVEAALPQLRTTLADQGISLGHTSVGAESRQPSPQGGFAQQNPGRSSGQPAYPGAGQGVDAASAAPQPVALARASRTANAGLDTFA</sequence>
<comment type="caution">
    <text evidence="6">The sequence shown here is derived from an EMBL/GenBank/DDBJ whole genome shotgun (WGS) entry which is preliminary data.</text>
</comment>
<organism evidence="6 7">
    <name type="scientific">Variovorax ginsengisoli</name>
    <dbReference type="NCBI Taxonomy" id="363844"/>
    <lineage>
        <taxon>Bacteria</taxon>
        <taxon>Pseudomonadati</taxon>
        <taxon>Pseudomonadota</taxon>
        <taxon>Betaproteobacteria</taxon>
        <taxon>Burkholderiales</taxon>
        <taxon>Comamonadaceae</taxon>
        <taxon>Variovorax</taxon>
    </lineage>
</organism>
<comment type="similarity">
    <text evidence="2">Belongs to the FliK family.</text>
</comment>
<gene>
    <name evidence="6" type="ORF">Q2T77_26420</name>
</gene>
<feature type="region of interest" description="Disordered" evidence="4">
    <location>
        <begin position="392"/>
        <end position="444"/>
    </location>
</feature>
<accession>A0ABT8SA71</accession>
<dbReference type="EMBL" id="JAUKVY010000022">
    <property type="protein sequence ID" value="MDO1535825.1"/>
    <property type="molecule type" value="Genomic_DNA"/>
</dbReference>
<keyword evidence="6" id="KW-0969">Cilium</keyword>
<dbReference type="Proteomes" id="UP001169027">
    <property type="component" value="Unassembled WGS sequence"/>
</dbReference>
<evidence type="ECO:0000256" key="4">
    <source>
        <dbReference type="SAM" id="MobiDB-lite"/>
    </source>
</evidence>
<reference evidence="6" key="1">
    <citation type="submission" date="2023-06" db="EMBL/GenBank/DDBJ databases">
        <authorList>
            <person name="Jiang Y."/>
            <person name="Liu Q."/>
        </authorList>
    </citation>
    <scope>NUCLEOTIDE SEQUENCE</scope>
    <source>
        <strain evidence="6">CGMCC 1.12090</strain>
    </source>
</reference>
<feature type="compositionally biased region" description="Low complexity" evidence="4">
    <location>
        <begin position="190"/>
        <end position="209"/>
    </location>
</feature>
<feature type="compositionally biased region" description="Low complexity" evidence="4">
    <location>
        <begin position="430"/>
        <end position="444"/>
    </location>
</feature>
<keyword evidence="3" id="KW-1005">Bacterial flagellum biogenesis</keyword>
<evidence type="ECO:0000256" key="2">
    <source>
        <dbReference type="ARBA" id="ARBA00009149"/>
    </source>
</evidence>
<keyword evidence="7" id="KW-1185">Reference proteome</keyword>
<evidence type="ECO:0000259" key="5">
    <source>
        <dbReference type="Pfam" id="PF02120"/>
    </source>
</evidence>
<feature type="region of interest" description="Disordered" evidence="4">
    <location>
        <begin position="230"/>
        <end position="249"/>
    </location>
</feature>
<name>A0ABT8SA71_9BURK</name>
<proteinExistence type="inferred from homology"/>
<feature type="region of interest" description="Disordered" evidence="4">
    <location>
        <begin position="1"/>
        <end position="74"/>
    </location>
</feature>
<dbReference type="PANTHER" id="PTHR37533">
    <property type="entry name" value="FLAGELLAR HOOK-LENGTH CONTROL PROTEIN"/>
    <property type="match status" value="1"/>
</dbReference>